<dbReference type="Proteomes" id="UP000887580">
    <property type="component" value="Unplaced"/>
</dbReference>
<evidence type="ECO:0000313" key="2">
    <source>
        <dbReference type="WBParaSite" id="PS1159_v2.g7575.t1"/>
    </source>
</evidence>
<evidence type="ECO:0000313" key="1">
    <source>
        <dbReference type="Proteomes" id="UP000887580"/>
    </source>
</evidence>
<accession>A0AC35GQA8</accession>
<organism evidence="1 2">
    <name type="scientific">Panagrolaimus sp. PS1159</name>
    <dbReference type="NCBI Taxonomy" id="55785"/>
    <lineage>
        <taxon>Eukaryota</taxon>
        <taxon>Metazoa</taxon>
        <taxon>Ecdysozoa</taxon>
        <taxon>Nematoda</taxon>
        <taxon>Chromadorea</taxon>
        <taxon>Rhabditida</taxon>
        <taxon>Tylenchina</taxon>
        <taxon>Panagrolaimomorpha</taxon>
        <taxon>Panagrolaimoidea</taxon>
        <taxon>Panagrolaimidae</taxon>
        <taxon>Panagrolaimus</taxon>
    </lineage>
</organism>
<proteinExistence type="predicted"/>
<dbReference type="WBParaSite" id="PS1159_v2.g7575.t1">
    <property type="protein sequence ID" value="PS1159_v2.g7575.t1"/>
    <property type="gene ID" value="PS1159_v2.g7575"/>
</dbReference>
<sequence length="407" mass="47976">MVSLWPKSQRKVPTFGKEITQLDFVRSLREPCILSKDFTTTFEADIFLSDYKNEHGISPVDYEKFLNIFDPNHEVSVEQIDPQSGRKVYRRMSLLDFIYLLQEGGDSQVYLKDWHAQKEFSLPSNIYHDHLPYFMKMDWINNEKWTESDENPMKGDYRFIYFGAPGSRTLLHEDVFRSFSWSYNVTGFKHWLILPMHRKAEFLQRYPEVDDFSTIPNVIEDFELIEAIQEPGEIMVMPPGFYHQVLNLTECLSINHNTINAFNIFAVYEELCERLIAVLKELDDQRELRTEDDFAETVELVLYSDYRITKRTMLQLAQFIQSDRSQKLKNDHIIDCDPPPDIEASNFWTFGDIRVVESILNCQCDCSDASRHLLSPNPCPTFIKQMNAVDYFFSQFIIRKIADSYEQ</sequence>
<protein>
    <submittedName>
        <fullName evidence="2">JmjC domain-containing protein</fullName>
    </submittedName>
</protein>
<name>A0AC35GQA8_9BILA</name>
<reference evidence="2" key="1">
    <citation type="submission" date="2022-11" db="UniProtKB">
        <authorList>
            <consortium name="WormBaseParasite"/>
        </authorList>
    </citation>
    <scope>IDENTIFICATION</scope>
</reference>